<proteinExistence type="predicted"/>
<dbReference type="GO" id="GO:0004556">
    <property type="term" value="F:alpha-amylase activity"/>
    <property type="evidence" value="ECO:0007669"/>
    <property type="project" value="TreeGrafter"/>
</dbReference>
<organism evidence="2">
    <name type="scientific">Phenylobacterium glaciei</name>
    <dbReference type="NCBI Taxonomy" id="2803784"/>
    <lineage>
        <taxon>Bacteria</taxon>
        <taxon>Pseudomonadati</taxon>
        <taxon>Pseudomonadota</taxon>
        <taxon>Alphaproteobacteria</taxon>
        <taxon>Caulobacterales</taxon>
        <taxon>Caulobacteraceae</taxon>
        <taxon>Phenylobacterium</taxon>
    </lineage>
</organism>
<dbReference type="InterPro" id="IPR017853">
    <property type="entry name" value="GH"/>
</dbReference>
<dbReference type="PANTHER" id="PTHR10357">
    <property type="entry name" value="ALPHA-AMYLASE FAMILY MEMBER"/>
    <property type="match status" value="1"/>
</dbReference>
<dbReference type="SUPFAM" id="SSF51445">
    <property type="entry name" value="(Trans)glycosidases"/>
    <property type="match status" value="1"/>
</dbReference>
<dbReference type="EMBL" id="CP068570">
    <property type="protein sequence ID" value="QQZ50151.1"/>
    <property type="molecule type" value="Genomic_DNA"/>
</dbReference>
<sequence>MSAAPWWKGAVVYHIYVRSFFDSDGDGHGDLKGVAAKLDYIKDLGVDAIWLSRSTPRPTATGAMTSPTSRACIPTTARWPTWRPSSTPPTGAA</sequence>
<evidence type="ECO:0000259" key="1">
    <source>
        <dbReference type="Pfam" id="PF00128"/>
    </source>
</evidence>
<accession>A0A974P2S1</accession>
<dbReference type="GO" id="GO:0009313">
    <property type="term" value="P:oligosaccharide catabolic process"/>
    <property type="evidence" value="ECO:0007669"/>
    <property type="project" value="TreeGrafter"/>
</dbReference>
<gene>
    <name evidence="2" type="ORF">JKL49_27050</name>
</gene>
<dbReference type="Pfam" id="PF00128">
    <property type="entry name" value="Alpha-amylase"/>
    <property type="match status" value="1"/>
</dbReference>
<dbReference type="PANTHER" id="PTHR10357:SF179">
    <property type="entry name" value="NEUTRAL AND BASIC AMINO ACID TRANSPORT PROTEIN RBAT"/>
    <property type="match status" value="1"/>
</dbReference>
<feature type="domain" description="Glycosyl hydrolase family 13 catalytic" evidence="1">
    <location>
        <begin position="15"/>
        <end position="52"/>
    </location>
</feature>
<reference evidence="2" key="1">
    <citation type="submission" date="2021-01" db="EMBL/GenBank/DDBJ databases">
        <title>Genome sequence of Phenylobacterium sp. 20VBR1 isolated from a valley glaceir, Ny-Alesund, Svalbard.</title>
        <authorList>
            <person name="Thomas F.A."/>
            <person name="Krishnan K.P."/>
            <person name="Sinha R.K."/>
        </authorList>
    </citation>
    <scope>NUCLEOTIDE SEQUENCE</scope>
    <source>
        <strain evidence="2">20VBR1</strain>
    </source>
</reference>
<protein>
    <recommendedName>
        <fullName evidence="1">Glycosyl hydrolase family 13 catalytic domain-containing protein</fullName>
    </recommendedName>
</protein>
<dbReference type="AlphaFoldDB" id="A0A974P2S1"/>
<dbReference type="Gene3D" id="3.20.20.80">
    <property type="entry name" value="Glycosidases"/>
    <property type="match status" value="1"/>
</dbReference>
<evidence type="ECO:0000313" key="2">
    <source>
        <dbReference type="EMBL" id="QQZ50151.1"/>
    </source>
</evidence>
<dbReference type="InterPro" id="IPR006047">
    <property type="entry name" value="GH13_cat_dom"/>
</dbReference>
<name>A0A974P2S1_9CAUL</name>